<comment type="caution">
    <text evidence="2">The sequence shown here is derived from an EMBL/GenBank/DDBJ whole genome shotgun (WGS) entry which is preliminary data.</text>
</comment>
<keyword evidence="1" id="KW-0472">Membrane</keyword>
<accession>A0ABP6SY80</accession>
<sequence length="356" mass="37121">MAGSLAAAPSSAVAFGTVDGGSQNREHERITRAAVACSAMPRPAGGCFEPVSMDQLAGRGSGFGAVGSPDSTEVSDPAAHCDDADHLVGGYPRTLGEATTSLRDCVTHLRRRFAEAVDGAADLLDDEGRVVGAEVDLDADCELGPTEMRAKCTALEAFGRALHGVQDFYSHSNWTDVADPTRPIGAENPPGLSRPAPSSLLDLRGSGIPTVPRGLTTGCFVLPDRVTGVRVCERRVTHAALNKDTGTIDQRTGRAADPTTPRGEVGDNFARAVAGAVIETRHQWQELRTALRSAYGAERASLLACALTHDDPVSECAQRNQATSSGRVPAVAVVLVLLGALAASALLLRLRRRGAA</sequence>
<keyword evidence="1" id="KW-0812">Transmembrane</keyword>
<evidence type="ECO:0000313" key="2">
    <source>
        <dbReference type="EMBL" id="GAA3388346.1"/>
    </source>
</evidence>
<dbReference type="Proteomes" id="UP001501676">
    <property type="component" value="Unassembled WGS sequence"/>
</dbReference>
<evidence type="ECO:0000256" key="1">
    <source>
        <dbReference type="SAM" id="Phobius"/>
    </source>
</evidence>
<gene>
    <name evidence="2" type="ORF">GCM10020369_34170</name>
</gene>
<evidence type="ECO:0008006" key="4">
    <source>
        <dbReference type="Google" id="ProtNLM"/>
    </source>
</evidence>
<protein>
    <recommendedName>
        <fullName evidence="4">CinY protein</fullName>
    </recommendedName>
</protein>
<name>A0ABP6SY80_9ACTN</name>
<keyword evidence="3" id="KW-1185">Reference proteome</keyword>
<evidence type="ECO:0000313" key="3">
    <source>
        <dbReference type="Proteomes" id="UP001501676"/>
    </source>
</evidence>
<keyword evidence="1" id="KW-1133">Transmembrane helix</keyword>
<feature type="transmembrane region" description="Helical" evidence="1">
    <location>
        <begin position="328"/>
        <end position="348"/>
    </location>
</feature>
<proteinExistence type="predicted"/>
<reference evidence="3" key="1">
    <citation type="journal article" date="2019" name="Int. J. Syst. Evol. Microbiol.">
        <title>The Global Catalogue of Microorganisms (GCM) 10K type strain sequencing project: providing services to taxonomists for standard genome sequencing and annotation.</title>
        <authorList>
            <consortium name="The Broad Institute Genomics Platform"/>
            <consortium name="The Broad Institute Genome Sequencing Center for Infectious Disease"/>
            <person name="Wu L."/>
            <person name="Ma J."/>
        </authorList>
    </citation>
    <scope>NUCLEOTIDE SEQUENCE [LARGE SCALE GENOMIC DNA]</scope>
    <source>
        <strain evidence="3">JCM 9458</strain>
    </source>
</reference>
<organism evidence="2 3">
    <name type="scientific">Cryptosporangium minutisporangium</name>
    <dbReference type="NCBI Taxonomy" id="113569"/>
    <lineage>
        <taxon>Bacteria</taxon>
        <taxon>Bacillati</taxon>
        <taxon>Actinomycetota</taxon>
        <taxon>Actinomycetes</taxon>
        <taxon>Cryptosporangiales</taxon>
        <taxon>Cryptosporangiaceae</taxon>
        <taxon>Cryptosporangium</taxon>
    </lineage>
</organism>
<dbReference type="EMBL" id="BAAAYN010000023">
    <property type="protein sequence ID" value="GAA3388346.1"/>
    <property type="molecule type" value="Genomic_DNA"/>
</dbReference>